<dbReference type="EMBL" id="NWUF01000017">
    <property type="protein sequence ID" value="PCE41214.1"/>
    <property type="molecule type" value="Genomic_DNA"/>
</dbReference>
<gene>
    <name evidence="2" type="ORF">COO09_16185</name>
</gene>
<feature type="region of interest" description="Disordered" evidence="1">
    <location>
        <begin position="83"/>
        <end position="106"/>
    </location>
</feature>
<evidence type="ECO:0000313" key="2">
    <source>
        <dbReference type="EMBL" id="PCE41214.1"/>
    </source>
</evidence>
<reference evidence="2 3" key="1">
    <citation type="submission" date="2017-09" db="EMBL/GenBank/DDBJ databases">
        <title>The Catabolism of 3,6-Dichlorosalicylic acid is Initiated by the Cytochrome P450 Monooxygenase DsmABC in Rhizorhabdus dicambivorans Ndbn-20.</title>
        <authorList>
            <person name="Na L."/>
        </authorList>
    </citation>
    <scope>NUCLEOTIDE SEQUENCE [LARGE SCALE GENOMIC DNA]</scope>
    <source>
        <strain evidence="2 3">Ndbn-20m</strain>
    </source>
</reference>
<dbReference type="KEGG" id="rdi:CMV14_08525"/>
<name>A0A2A4FU37_9SPHN</name>
<evidence type="ECO:0000256" key="1">
    <source>
        <dbReference type="SAM" id="MobiDB-lite"/>
    </source>
</evidence>
<feature type="region of interest" description="Disordered" evidence="1">
    <location>
        <begin position="30"/>
        <end position="55"/>
    </location>
</feature>
<dbReference type="RefSeq" id="WP_066969210.1">
    <property type="nucleotide sequence ID" value="NZ_CP023449.1"/>
</dbReference>
<dbReference type="Proteomes" id="UP000218934">
    <property type="component" value="Unassembled WGS sequence"/>
</dbReference>
<proteinExistence type="predicted"/>
<organism evidence="2 3">
    <name type="scientific">Rhizorhabdus dicambivorans</name>
    <dbReference type="NCBI Taxonomy" id="1850238"/>
    <lineage>
        <taxon>Bacteria</taxon>
        <taxon>Pseudomonadati</taxon>
        <taxon>Pseudomonadota</taxon>
        <taxon>Alphaproteobacteria</taxon>
        <taxon>Sphingomonadales</taxon>
        <taxon>Sphingomonadaceae</taxon>
        <taxon>Rhizorhabdus</taxon>
    </lineage>
</organism>
<protein>
    <submittedName>
        <fullName evidence="2">Uncharacterized protein</fullName>
    </submittedName>
</protein>
<evidence type="ECO:0000313" key="3">
    <source>
        <dbReference type="Proteomes" id="UP000218934"/>
    </source>
</evidence>
<dbReference type="AlphaFoldDB" id="A0A2A4FU37"/>
<dbReference type="OrthoDB" id="7585798at2"/>
<accession>A0A2A4FU37</accession>
<keyword evidence="3" id="KW-1185">Reference proteome</keyword>
<sequence>MDATAASGGNGFDAALRALEDLETSVAQVREDGRDDKGPAAVTATVPPAEPVLPPTSVLAFSDGDPADEPVAIAAVPLAEADPAPAPAHQAEPTEPQAAAPAPVPATAPAVEAPAARSGLWTKVAIGLGLASSAVSAAGLVIAERTIMSARLVVADARERQAQLAQANRLIQDLQLVRDRQVELLKAQQAQLASAPVSSAELQHRMEVLQEGIMKRDPVNQVIEAIRAGQSDNNARVNELGTKIDRLEAALRH</sequence>
<comment type="caution">
    <text evidence="2">The sequence shown here is derived from an EMBL/GenBank/DDBJ whole genome shotgun (WGS) entry which is preliminary data.</text>
</comment>